<geneLocation type="plasmid" evidence="2 3">
    <name>unnamed</name>
</geneLocation>
<name>A0ABY9MAS2_9BURK</name>
<sequence>MNNVWTWVRKTRDRNRAIDRIVWTEYCESRGRAYGTACVCLYFVVGALVLSFAILGFGLTVTATRTISDLALPFLWIWERAPESIPLIVLLAYSGGALIVYANAGRRLARAKLEKGLVSAPLGR</sequence>
<evidence type="ECO:0000313" key="2">
    <source>
        <dbReference type="EMBL" id="WMD24044.1"/>
    </source>
</evidence>
<keyword evidence="1" id="KW-1133">Transmembrane helix</keyword>
<keyword evidence="1" id="KW-0472">Membrane</keyword>
<keyword evidence="1" id="KW-0812">Transmembrane</keyword>
<feature type="transmembrane region" description="Helical" evidence="1">
    <location>
        <begin position="84"/>
        <end position="104"/>
    </location>
</feature>
<reference evidence="2 3" key="1">
    <citation type="submission" date="2023-08" db="EMBL/GenBank/DDBJ databases">
        <title>Achromobacter seleniivolatilans sp. nov., isolated from seleniferous soil.</title>
        <authorList>
            <person name="Zhang S."/>
            <person name="Li K."/>
            <person name="Peng J."/>
            <person name="Zhao Q."/>
            <person name="Wang H."/>
            <person name="Guo Y."/>
        </authorList>
    </citation>
    <scope>NUCLEOTIDE SEQUENCE [LARGE SCALE GENOMIC DNA]</scope>
    <source>
        <strain evidence="2 3">R39</strain>
        <plasmid evidence="2 3">unnamed</plasmid>
    </source>
</reference>
<keyword evidence="3" id="KW-1185">Reference proteome</keyword>
<dbReference type="Proteomes" id="UP001234798">
    <property type="component" value="Plasmid unnamed"/>
</dbReference>
<protein>
    <submittedName>
        <fullName evidence="2">Uncharacterized protein</fullName>
    </submittedName>
</protein>
<accession>A0ABY9MAS2</accession>
<proteinExistence type="predicted"/>
<gene>
    <name evidence="2" type="ORF">RAS12_30905</name>
</gene>
<dbReference type="RefSeq" id="WP_306952055.1">
    <property type="nucleotide sequence ID" value="NZ_CP132977.1"/>
</dbReference>
<dbReference type="EMBL" id="CP132977">
    <property type="protein sequence ID" value="WMD24044.1"/>
    <property type="molecule type" value="Genomic_DNA"/>
</dbReference>
<evidence type="ECO:0000313" key="3">
    <source>
        <dbReference type="Proteomes" id="UP001234798"/>
    </source>
</evidence>
<evidence type="ECO:0000256" key="1">
    <source>
        <dbReference type="SAM" id="Phobius"/>
    </source>
</evidence>
<keyword evidence="2" id="KW-0614">Plasmid</keyword>
<organism evidence="2 3">
    <name type="scientific">Achromobacter seleniivolatilans</name>
    <dbReference type="NCBI Taxonomy" id="3047478"/>
    <lineage>
        <taxon>Bacteria</taxon>
        <taxon>Pseudomonadati</taxon>
        <taxon>Pseudomonadota</taxon>
        <taxon>Betaproteobacteria</taxon>
        <taxon>Burkholderiales</taxon>
        <taxon>Alcaligenaceae</taxon>
        <taxon>Achromobacter</taxon>
    </lineage>
</organism>
<feature type="transmembrane region" description="Helical" evidence="1">
    <location>
        <begin position="39"/>
        <end position="64"/>
    </location>
</feature>